<comment type="caution">
    <text evidence="4">The sequence shown here is derived from an EMBL/GenBank/DDBJ whole genome shotgun (WGS) entry which is preliminary data.</text>
</comment>
<accession>A0ABP9BC84</accession>
<dbReference type="Gene3D" id="2.30.110.10">
    <property type="entry name" value="Electron Transport, Fmn-binding Protein, Chain A"/>
    <property type="match status" value="1"/>
</dbReference>
<dbReference type="RefSeq" id="WP_256524916.1">
    <property type="nucleotide sequence ID" value="NZ_BAABJV010000021.1"/>
</dbReference>
<reference evidence="5" key="1">
    <citation type="journal article" date="2019" name="Int. J. Syst. Evol. Microbiol.">
        <title>The Global Catalogue of Microorganisms (GCM) 10K type strain sequencing project: providing services to taxonomists for standard genome sequencing and annotation.</title>
        <authorList>
            <consortium name="The Broad Institute Genomics Platform"/>
            <consortium name="The Broad Institute Genome Sequencing Center for Infectious Disease"/>
            <person name="Wu L."/>
            <person name="Ma J."/>
        </authorList>
    </citation>
    <scope>NUCLEOTIDE SEQUENCE [LARGE SCALE GENOMIC DNA]</scope>
    <source>
        <strain evidence="5">JCM 18324</strain>
    </source>
</reference>
<evidence type="ECO:0000313" key="5">
    <source>
        <dbReference type="Proteomes" id="UP001501147"/>
    </source>
</evidence>
<feature type="domain" description="Flavin reductase like" evidence="3">
    <location>
        <begin position="1"/>
        <end position="151"/>
    </location>
</feature>
<evidence type="ECO:0000256" key="1">
    <source>
        <dbReference type="ARBA" id="ARBA00008898"/>
    </source>
</evidence>
<comment type="similarity">
    <text evidence="1">Belongs to the non-flavoprotein flavin reductase family.</text>
</comment>
<dbReference type="InterPro" id="IPR050268">
    <property type="entry name" value="NADH-dep_flavin_reductase"/>
</dbReference>
<evidence type="ECO:0000259" key="3">
    <source>
        <dbReference type="SMART" id="SM00903"/>
    </source>
</evidence>
<dbReference type="Proteomes" id="UP001501147">
    <property type="component" value="Unassembled WGS sequence"/>
</dbReference>
<keyword evidence="5" id="KW-1185">Reference proteome</keyword>
<dbReference type="SUPFAM" id="SSF50475">
    <property type="entry name" value="FMN-binding split barrel"/>
    <property type="match status" value="1"/>
</dbReference>
<evidence type="ECO:0000313" key="4">
    <source>
        <dbReference type="EMBL" id="GAA4793416.1"/>
    </source>
</evidence>
<sequence>MRNFATGVCVVSTFSDAESTRRHNALTINSLTSLSLDPPLVSLSIRRDSAFLDDLMESRVWALSLLDGGGEDLARIFARPAEERGKALRSLPSEPGERTGALLLDSAAWMECRYRDHLVAGDHLLIVGEVVGTGVRHTRSSLVFLHGAFHRFERRAT</sequence>
<keyword evidence="2" id="KW-0560">Oxidoreductase</keyword>
<name>A0ABP9BC84_9ACTN</name>
<gene>
    <name evidence="4" type="ORF">GCM10023329_52180</name>
</gene>
<proteinExistence type="inferred from homology"/>
<dbReference type="Pfam" id="PF01613">
    <property type="entry name" value="Flavin_Reduct"/>
    <property type="match status" value="1"/>
</dbReference>
<evidence type="ECO:0000256" key="2">
    <source>
        <dbReference type="ARBA" id="ARBA00023002"/>
    </source>
</evidence>
<dbReference type="EMBL" id="BAABJV010000021">
    <property type="protein sequence ID" value="GAA4793416.1"/>
    <property type="molecule type" value="Genomic_DNA"/>
</dbReference>
<dbReference type="PANTHER" id="PTHR30466">
    <property type="entry name" value="FLAVIN REDUCTASE"/>
    <property type="match status" value="1"/>
</dbReference>
<protein>
    <submittedName>
        <fullName evidence="4">Flavin reductase family protein</fullName>
    </submittedName>
</protein>
<organism evidence="4 5">
    <name type="scientific">Streptomyces sanyensis</name>
    <dbReference type="NCBI Taxonomy" id="568869"/>
    <lineage>
        <taxon>Bacteria</taxon>
        <taxon>Bacillati</taxon>
        <taxon>Actinomycetota</taxon>
        <taxon>Actinomycetes</taxon>
        <taxon>Kitasatosporales</taxon>
        <taxon>Streptomycetaceae</taxon>
        <taxon>Streptomyces</taxon>
    </lineage>
</organism>
<dbReference type="InterPro" id="IPR012349">
    <property type="entry name" value="Split_barrel_FMN-bd"/>
</dbReference>
<dbReference type="PANTHER" id="PTHR30466:SF11">
    <property type="entry name" value="FLAVIN-DEPENDENT MONOOXYGENASE, REDUCTASE SUBUNIT HSAB"/>
    <property type="match status" value="1"/>
</dbReference>
<dbReference type="SMART" id="SM00903">
    <property type="entry name" value="Flavin_Reduct"/>
    <property type="match status" value="1"/>
</dbReference>
<dbReference type="InterPro" id="IPR002563">
    <property type="entry name" value="Flavin_Rdtase-like_dom"/>
</dbReference>